<dbReference type="Pfam" id="PF13468">
    <property type="entry name" value="Glyoxalase_3"/>
    <property type="match status" value="1"/>
</dbReference>
<proteinExistence type="predicted"/>
<feature type="region of interest" description="Disordered" evidence="1">
    <location>
        <begin position="1"/>
        <end position="27"/>
    </location>
</feature>
<protein>
    <recommendedName>
        <fullName evidence="2">Glyoxalase-like domain-containing protein</fullName>
    </recommendedName>
</protein>
<organism evidence="3 4">
    <name type="scientific">Kibdelosporangium aridum</name>
    <dbReference type="NCBI Taxonomy" id="2030"/>
    <lineage>
        <taxon>Bacteria</taxon>
        <taxon>Bacillati</taxon>
        <taxon>Actinomycetota</taxon>
        <taxon>Actinomycetes</taxon>
        <taxon>Pseudonocardiales</taxon>
        <taxon>Pseudonocardiaceae</taxon>
        <taxon>Kibdelosporangium</taxon>
    </lineage>
</organism>
<feature type="compositionally biased region" description="Basic and acidic residues" evidence="1">
    <location>
        <begin position="1"/>
        <end position="18"/>
    </location>
</feature>
<feature type="domain" description="Glyoxalase-like" evidence="2">
    <location>
        <begin position="76"/>
        <end position="245"/>
    </location>
</feature>
<dbReference type="InterPro" id="IPR025870">
    <property type="entry name" value="Glyoxalase-like_dom"/>
</dbReference>
<reference evidence="3 4" key="1">
    <citation type="submission" date="2018-05" db="EMBL/GenBank/DDBJ databases">
        <title>Evolution of GPA BGCs.</title>
        <authorList>
            <person name="Waglechner N."/>
            <person name="Wright G.D."/>
        </authorList>
    </citation>
    <scope>NUCLEOTIDE SEQUENCE [LARGE SCALE GENOMIC DNA]</scope>
    <source>
        <strain evidence="3 4">A82846</strain>
    </source>
</reference>
<dbReference type="Proteomes" id="UP000287547">
    <property type="component" value="Unassembled WGS sequence"/>
</dbReference>
<gene>
    <name evidence="3" type="ORF">DMH04_21460</name>
</gene>
<comment type="caution">
    <text evidence="3">The sequence shown here is derived from an EMBL/GenBank/DDBJ whole genome shotgun (WGS) entry which is preliminary data.</text>
</comment>
<sequence>MPERHVGDPRHRREHDGGIDLVGANPQASCRRSHASIVRDTSNGFGADPNTCLIVKTTFSKVSWGSSSWKGIRVEIDHVVLAARSKADAEKELKRAGLGIARGRVIPGLGLSNLVVPLRRGQCLEVHYPNGESPAPGAPPLLQFDMEALDTHPSAAMVPMAWLVVIEDESRLRDLAAAGDEPVHEVPAEDPGYPSYLLAGFGANFDRRWLPVLIHWPEGTAALSAAHQRQPVGIARIEVAGPAEDIQRWCGGEPHGLRTLPGSAGPLRVVIGFADGTTHTLGLTD</sequence>
<name>A0A428Z8N9_KIBAR</name>
<evidence type="ECO:0000259" key="2">
    <source>
        <dbReference type="Pfam" id="PF13468"/>
    </source>
</evidence>
<accession>A0A428Z8N9</accession>
<evidence type="ECO:0000313" key="4">
    <source>
        <dbReference type="Proteomes" id="UP000287547"/>
    </source>
</evidence>
<dbReference type="AlphaFoldDB" id="A0A428Z8N9"/>
<evidence type="ECO:0000313" key="3">
    <source>
        <dbReference type="EMBL" id="RSM84363.1"/>
    </source>
</evidence>
<evidence type="ECO:0000256" key="1">
    <source>
        <dbReference type="SAM" id="MobiDB-lite"/>
    </source>
</evidence>
<dbReference type="EMBL" id="QHKI01000017">
    <property type="protein sequence ID" value="RSM84363.1"/>
    <property type="molecule type" value="Genomic_DNA"/>
</dbReference>